<feature type="region of interest" description="Disordered" evidence="7">
    <location>
        <begin position="522"/>
        <end position="642"/>
    </location>
</feature>
<feature type="compositionally biased region" description="Polar residues" evidence="7">
    <location>
        <begin position="45"/>
        <end position="55"/>
    </location>
</feature>
<evidence type="ECO:0000256" key="2">
    <source>
        <dbReference type="ARBA" id="ARBA00006178"/>
    </source>
</evidence>
<name>A0AA38G7M3_TAXCH</name>
<dbReference type="InterPro" id="IPR007900">
    <property type="entry name" value="TAF4_C"/>
</dbReference>
<feature type="region of interest" description="Disordered" evidence="7">
    <location>
        <begin position="1092"/>
        <end position="1141"/>
    </location>
</feature>
<dbReference type="OMA" id="THIIRMS"/>
<feature type="compositionally biased region" description="Basic and acidic residues" evidence="7">
    <location>
        <begin position="82"/>
        <end position="91"/>
    </location>
</feature>
<dbReference type="Pfam" id="PF12174">
    <property type="entry name" value="RST"/>
    <property type="match status" value="1"/>
</dbReference>
<evidence type="ECO:0000259" key="8">
    <source>
        <dbReference type="PROSITE" id="PS51879"/>
    </source>
</evidence>
<dbReference type="EMBL" id="JAHRHJ020000005">
    <property type="protein sequence ID" value="KAH9316588.1"/>
    <property type="molecule type" value="Genomic_DNA"/>
</dbReference>
<keyword evidence="3" id="KW-0805">Transcription regulation</keyword>
<keyword evidence="4" id="KW-0804">Transcription</keyword>
<dbReference type="GO" id="GO:0005669">
    <property type="term" value="C:transcription factor TFIID complex"/>
    <property type="evidence" value="ECO:0007669"/>
    <property type="project" value="InterPro"/>
</dbReference>
<accession>A0AA38G7M3</accession>
<feature type="compositionally biased region" description="Polar residues" evidence="7">
    <location>
        <begin position="915"/>
        <end position="927"/>
    </location>
</feature>
<evidence type="ECO:0000256" key="4">
    <source>
        <dbReference type="ARBA" id="ARBA00023163"/>
    </source>
</evidence>
<keyword evidence="5" id="KW-0539">Nucleus</keyword>
<feature type="compositionally biased region" description="Polar residues" evidence="7">
    <location>
        <begin position="705"/>
        <end position="714"/>
    </location>
</feature>
<dbReference type="GO" id="GO:0016251">
    <property type="term" value="F:RNA polymerase II general transcription initiation factor activity"/>
    <property type="evidence" value="ECO:0007669"/>
    <property type="project" value="TreeGrafter"/>
</dbReference>
<protein>
    <recommendedName>
        <fullName evidence="8">RST domain-containing protein</fullName>
    </recommendedName>
</protein>
<evidence type="ECO:0000256" key="6">
    <source>
        <dbReference type="ARBA" id="ARBA00058775"/>
    </source>
</evidence>
<dbReference type="GO" id="GO:0006367">
    <property type="term" value="P:transcription initiation at RNA polymerase II promoter"/>
    <property type="evidence" value="ECO:0007669"/>
    <property type="project" value="TreeGrafter"/>
</dbReference>
<feature type="domain" description="RST" evidence="8">
    <location>
        <begin position="457"/>
        <end position="528"/>
    </location>
</feature>
<dbReference type="PANTHER" id="PTHR15138:SF14">
    <property type="entry name" value="TRANSCRIPTION INITIATION FACTOR TFIID SUBUNIT 4"/>
    <property type="match status" value="1"/>
</dbReference>
<dbReference type="Proteomes" id="UP000824469">
    <property type="component" value="Unassembled WGS sequence"/>
</dbReference>
<evidence type="ECO:0000256" key="7">
    <source>
        <dbReference type="SAM" id="MobiDB-lite"/>
    </source>
</evidence>
<feature type="compositionally biased region" description="Polar residues" evidence="7">
    <location>
        <begin position="559"/>
        <end position="621"/>
    </location>
</feature>
<feature type="compositionally biased region" description="Basic and acidic residues" evidence="7">
    <location>
        <begin position="28"/>
        <end position="44"/>
    </location>
</feature>
<feature type="compositionally biased region" description="Polar residues" evidence="7">
    <location>
        <begin position="685"/>
        <end position="695"/>
    </location>
</feature>
<sequence>AEGTFAALKSSGMPLLQCTSQQQGDMHQQQKDEIQRQGEHEQQEKITQGLQQQQPKLEDHSNQQDQFEHGWMQHPEQSQLQPHDRSEHQHLEIPQLQQEQHWQPEQQQQLQQVQMQQMLQQPQQQHLPEMHSQQKQLQPHKYLQQPQQQQQQELPSQSQQQELPSQSQQQQEHLKQLPQTQQQQFEQSQLQPQQQHLQLLPQSQQQLQQSPLQQQQYLPQSQQQPQQSSLQLQQQHLQQLPQPQQQTQHQLQQSMLQPQQQHLPQSQQQLQQQFQQSSMQQPQHFSQPQQQPQQQLQLQPQEQQLPQPQQLPQQPLQQSPLPSPQQHLPQAQQQPQQLPLPSQQQHLQRLSQPQQQPQPKQHQSPLQQQQQHLQQSQQQPQQSPMPSHQQHLQQLAQPHKQHLLQPQQQHLQQLSQSQQQLPQQQLQPQVQQQQQFNHQQPPQPAVGQATTSSRGQNTSGSHSISFGSLIPMILPHLSREQSERLQGLYSRLRRNEVTKEDFLRATRNVVGDQMLVQAVRQMQQKQAQSQSAPSSQANQLQQQQQQRHQQHTQGSSQQFTPQQNIHTQQLNEPQPFQQVSPVNPQQQTQRTPDYQPHSHTSAPASLTVSHSSSDNKPQQLRQAGEQHSEISSVHANQTSSINLNQVKHEVDRTMIGLSPSNQQQQHLQVPQLPFSMFGRTPGNFSSHSFSVSPGISPSGVKAPAQDSQTRQVMHSQVGVQVQGGSTQFSNIKTIPKYDLSKLSKRREDEERQKMLQSSGASHFSGQHQPSIWATSLEKEKAGNTGILPSSSVHIKQEVNDNSDQQHNLQTLQQTTDNLSTIKGVALDHGQSSVLPKTEAVEHQSIKTGSISSANISTGIQPLGSTGVFSDHLMQAPLATSAATLHHTLPGISGPISGGHSSGIPFQGQMRIQVPSMSPSSAVGSQIKTPPKKTLIGQKKPHEVTGPTQLASKKQKVSGGYLDQSIDQLNDVTAVSGVNLREEEEQLFAGPKEESRATEAMRRVVQEEEERTFLQKGPLRAKLAGIMAKYGIKYTSSDSERCLSLCVEERLRTMIGHLIRLSRQRVDLERGSHKISITSDVRRQILAMNKKAKDDLERKQAEEAEKLRKLNEAENNVGPEGDKDETRTKAQKAQKEEDDKMRANAANVAARAAVGGDDMLSKWQLMAEQARQKREGTSDGASNTRTNRDANRKSMVGGIKSANVSDHQDAPSAGIVRNSGRTLGPLSQTKPLRTICVKDVIALLEREPQMTKSTLIYRLYERGAECNKDKGSENQINENSLQ</sequence>
<dbReference type="InterPro" id="IPR045144">
    <property type="entry name" value="TAF4"/>
</dbReference>
<dbReference type="Gene3D" id="1.10.20.10">
    <property type="entry name" value="Histone, subunit A"/>
    <property type="match status" value="1"/>
</dbReference>
<gene>
    <name evidence="9" type="ORF">KI387_025215</name>
</gene>
<reference evidence="9 10" key="1">
    <citation type="journal article" date="2021" name="Nat. Plants">
        <title>The Taxus genome provides insights into paclitaxel biosynthesis.</title>
        <authorList>
            <person name="Xiong X."/>
            <person name="Gou J."/>
            <person name="Liao Q."/>
            <person name="Li Y."/>
            <person name="Zhou Q."/>
            <person name="Bi G."/>
            <person name="Li C."/>
            <person name="Du R."/>
            <person name="Wang X."/>
            <person name="Sun T."/>
            <person name="Guo L."/>
            <person name="Liang H."/>
            <person name="Lu P."/>
            <person name="Wu Y."/>
            <person name="Zhang Z."/>
            <person name="Ro D.K."/>
            <person name="Shang Y."/>
            <person name="Huang S."/>
            <person name="Yan J."/>
        </authorList>
    </citation>
    <scope>NUCLEOTIDE SEQUENCE [LARGE SCALE GENOMIC DNA]</scope>
    <source>
        <strain evidence="9">Ta-2019</strain>
    </source>
</reference>
<dbReference type="GO" id="GO:0046982">
    <property type="term" value="F:protein heterodimerization activity"/>
    <property type="evidence" value="ECO:0007669"/>
    <property type="project" value="InterPro"/>
</dbReference>
<feature type="compositionally biased region" description="Basic and acidic residues" evidence="7">
    <location>
        <begin position="1119"/>
        <end position="1141"/>
    </location>
</feature>
<feature type="region of interest" description="Disordered" evidence="7">
    <location>
        <begin position="740"/>
        <end position="768"/>
    </location>
</feature>
<feature type="compositionally biased region" description="Basic and acidic residues" evidence="7">
    <location>
        <begin position="56"/>
        <end position="68"/>
    </location>
</feature>
<dbReference type="PANTHER" id="PTHR15138">
    <property type="entry name" value="TRANSCRIPTION INITIATION FACTOR TFIID SUBUNIT 4"/>
    <property type="match status" value="1"/>
</dbReference>
<organism evidence="9 10">
    <name type="scientific">Taxus chinensis</name>
    <name type="common">Chinese yew</name>
    <name type="synonym">Taxus wallichiana var. chinensis</name>
    <dbReference type="NCBI Taxonomy" id="29808"/>
    <lineage>
        <taxon>Eukaryota</taxon>
        <taxon>Viridiplantae</taxon>
        <taxon>Streptophyta</taxon>
        <taxon>Embryophyta</taxon>
        <taxon>Tracheophyta</taxon>
        <taxon>Spermatophyta</taxon>
        <taxon>Pinopsida</taxon>
        <taxon>Pinidae</taxon>
        <taxon>Conifers II</taxon>
        <taxon>Cupressales</taxon>
        <taxon>Taxaceae</taxon>
        <taxon>Taxus</taxon>
    </lineage>
</organism>
<feature type="region of interest" description="Disordered" evidence="7">
    <location>
        <begin position="1"/>
        <end position="464"/>
    </location>
</feature>
<comment type="caution">
    <text evidence="9">The sequence shown here is derived from an EMBL/GenBank/DDBJ whole genome shotgun (WGS) entry which is preliminary data.</text>
</comment>
<comment type="similarity">
    <text evidence="2">Belongs to the TAF4 family.</text>
</comment>
<evidence type="ECO:0000313" key="9">
    <source>
        <dbReference type="EMBL" id="KAH9316588.1"/>
    </source>
</evidence>
<feature type="region of interest" description="Disordered" evidence="7">
    <location>
        <begin position="915"/>
        <end position="955"/>
    </location>
</feature>
<dbReference type="GO" id="GO:0003677">
    <property type="term" value="F:DNA binding"/>
    <property type="evidence" value="ECO:0007669"/>
    <property type="project" value="TreeGrafter"/>
</dbReference>
<proteinExistence type="inferred from homology"/>
<feature type="region of interest" description="Disordered" evidence="7">
    <location>
        <begin position="685"/>
        <end position="715"/>
    </location>
</feature>
<dbReference type="FunFam" id="1.10.20.10:FF:000015">
    <property type="entry name" value="Transcription initiation factor TFIID subunit 4B"/>
    <property type="match status" value="1"/>
</dbReference>
<dbReference type="CDD" id="cd08045">
    <property type="entry name" value="HFD_TAF4"/>
    <property type="match status" value="1"/>
</dbReference>
<dbReference type="InterPro" id="IPR009072">
    <property type="entry name" value="Histone-fold"/>
</dbReference>
<feature type="compositionally biased region" description="Polar residues" evidence="7">
    <location>
        <begin position="448"/>
        <end position="464"/>
    </location>
</feature>
<evidence type="ECO:0000256" key="1">
    <source>
        <dbReference type="ARBA" id="ARBA00004123"/>
    </source>
</evidence>
<dbReference type="Pfam" id="PF05236">
    <property type="entry name" value="TAF4"/>
    <property type="match status" value="1"/>
</dbReference>
<dbReference type="PROSITE" id="PS51879">
    <property type="entry name" value="RST"/>
    <property type="match status" value="1"/>
</dbReference>
<feature type="compositionally biased region" description="Polar residues" evidence="7">
    <location>
        <begin position="754"/>
        <end position="768"/>
    </location>
</feature>
<keyword evidence="10" id="KW-1185">Reference proteome</keyword>
<feature type="region of interest" description="Disordered" evidence="7">
    <location>
        <begin position="1166"/>
        <end position="1226"/>
    </location>
</feature>
<feature type="compositionally biased region" description="Low complexity" evidence="7">
    <location>
        <begin position="522"/>
        <end position="558"/>
    </location>
</feature>
<feature type="compositionally biased region" description="Polar residues" evidence="7">
    <location>
        <begin position="629"/>
        <end position="642"/>
    </location>
</feature>
<comment type="function">
    <text evidence="6">TAFs are components of the transcription factor IID (TFIID) complex that is essential for mediating regulation of RNA polymerase transcription.</text>
</comment>
<comment type="subcellular location">
    <subcellularLocation>
        <location evidence="1">Nucleus</location>
    </subcellularLocation>
</comment>
<dbReference type="InterPro" id="IPR022003">
    <property type="entry name" value="RST"/>
</dbReference>
<evidence type="ECO:0000256" key="5">
    <source>
        <dbReference type="ARBA" id="ARBA00023242"/>
    </source>
</evidence>
<evidence type="ECO:0000313" key="10">
    <source>
        <dbReference type="Proteomes" id="UP000824469"/>
    </source>
</evidence>
<evidence type="ECO:0000256" key="3">
    <source>
        <dbReference type="ARBA" id="ARBA00023015"/>
    </source>
</evidence>
<feature type="non-terminal residue" evidence="9">
    <location>
        <position position="1"/>
    </location>
</feature>
<feature type="compositionally biased region" description="Basic and acidic residues" evidence="7">
    <location>
        <begin position="740"/>
        <end position="753"/>
    </location>
</feature>
<feature type="compositionally biased region" description="Low complexity" evidence="7">
    <location>
        <begin position="94"/>
        <end position="440"/>
    </location>
</feature>
<feature type="compositionally biased region" description="Basic and acidic residues" evidence="7">
    <location>
        <begin position="1092"/>
        <end position="1111"/>
    </location>
</feature>